<dbReference type="AlphaFoldDB" id="A0A7K1V7T5"/>
<evidence type="ECO:0000313" key="2">
    <source>
        <dbReference type="Proteomes" id="UP000466794"/>
    </source>
</evidence>
<comment type="caution">
    <text evidence="1">The sequence shown here is derived from an EMBL/GenBank/DDBJ whole genome shotgun (WGS) entry which is preliminary data.</text>
</comment>
<evidence type="ECO:0000313" key="1">
    <source>
        <dbReference type="EMBL" id="MVU82519.1"/>
    </source>
</evidence>
<accession>A0A7K1V7T5</accession>
<protein>
    <submittedName>
        <fullName evidence="1">Uncharacterized protein</fullName>
    </submittedName>
</protein>
<gene>
    <name evidence="1" type="ORF">GPX89_35480</name>
</gene>
<dbReference type="Proteomes" id="UP000466794">
    <property type="component" value="Unassembled WGS sequence"/>
</dbReference>
<dbReference type="RefSeq" id="WP_157392101.1">
    <property type="nucleotide sequence ID" value="NZ_WRPP01000009.1"/>
</dbReference>
<name>A0A7K1V7T5_9NOCA</name>
<dbReference type="EMBL" id="WRPP01000009">
    <property type="protein sequence ID" value="MVU82519.1"/>
    <property type="molecule type" value="Genomic_DNA"/>
</dbReference>
<reference evidence="1 2" key="1">
    <citation type="submission" date="2019-12" db="EMBL/GenBank/DDBJ databases">
        <title>Nocardia sp. nov. ET3-3 isolated from soil.</title>
        <authorList>
            <person name="Kanchanasin P."/>
            <person name="Tanasupawat S."/>
            <person name="Yuki M."/>
            <person name="Kudo T."/>
        </authorList>
    </citation>
    <scope>NUCLEOTIDE SEQUENCE [LARGE SCALE GENOMIC DNA]</scope>
    <source>
        <strain evidence="1 2">ET3-3</strain>
    </source>
</reference>
<keyword evidence="2" id="KW-1185">Reference proteome</keyword>
<sequence length="90" mass="10150">MTAIDLDRVRVLLSEHSRSETWWQLRSGEGGALLEQASTLAADADPEIGRRTRNGLDRLVAEEDRRALGAMVIEHRMRRGALPIQLWTSN</sequence>
<organism evidence="1 2">
    <name type="scientific">Nocardia terrae</name>
    <dbReference type="NCBI Taxonomy" id="2675851"/>
    <lineage>
        <taxon>Bacteria</taxon>
        <taxon>Bacillati</taxon>
        <taxon>Actinomycetota</taxon>
        <taxon>Actinomycetes</taxon>
        <taxon>Mycobacteriales</taxon>
        <taxon>Nocardiaceae</taxon>
        <taxon>Nocardia</taxon>
    </lineage>
</organism>
<proteinExistence type="predicted"/>